<evidence type="ECO:0000259" key="8">
    <source>
        <dbReference type="PROSITE" id="PS51704"/>
    </source>
</evidence>
<evidence type="ECO:0000256" key="4">
    <source>
        <dbReference type="ARBA" id="ARBA00022798"/>
    </source>
</evidence>
<evidence type="ECO:0000256" key="2">
    <source>
        <dbReference type="ARBA" id="ARBA00012247"/>
    </source>
</evidence>
<organism evidence="9 10">
    <name type="scientific">Amnibacterium soli</name>
    <dbReference type="NCBI Taxonomy" id="1282736"/>
    <lineage>
        <taxon>Bacteria</taxon>
        <taxon>Bacillati</taxon>
        <taxon>Actinomycetota</taxon>
        <taxon>Actinomycetes</taxon>
        <taxon>Micrococcales</taxon>
        <taxon>Microbacteriaceae</taxon>
        <taxon>Amnibacterium</taxon>
    </lineage>
</organism>
<dbReference type="EC" id="3.1.4.46" evidence="2"/>
<dbReference type="SUPFAM" id="SSF51695">
    <property type="entry name" value="PLC-like phosphodiesterases"/>
    <property type="match status" value="1"/>
</dbReference>
<gene>
    <name evidence="9" type="ORF">GCM10025783_13910</name>
</gene>
<keyword evidence="4" id="KW-0319">Glycerol metabolism</keyword>
<evidence type="ECO:0000256" key="6">
    <source>
        <dbReference type="ARBA" id="ARBA00047512"/>
    </source>
</evidence>
<dbReference type="PANTHER" id="PTHR43620">
    <property type="entry name" value="GLYCEROPHOSPHORYL DIESTER PHOSPHODIESTERASE"/>
    <property type="match status" value="1"/>
</dbReference>
<reference evidence="10" key="1">
    <citation type="journal article" date="2019" name="Int. J. Syst. Evol. Microbiol.">
        <title>The Global Catalogue of Microorganisms (GCM) 10K type strain sequencing project: providing services to taxonomists for standard genome sequencing and annotation.</title>
        <authorList>
            <consortium name="The Broad Institute Genomics Platform"/>
            <consortium name="The Broad Institute Genome Sequencing Center for Infectious Disease"/>
            <person name="Wu L."/>
            <person name="Ma J."/>
        </authorList>
    </citation>
    <scope>NUCLEOTIDE SEQUENCE [LARGE SCALE GENOMIC DNA]</scope>
    <source>
        <strain evidence="10">JCM 19015</strain>
    </source>
</reference>
<comment type="similarity">
    <text evidence="1">Belongs to the glycerophosphoryl diester phosphodiesterase family.</text>
</comment>
<feature type="domain" description="GP-PDE" evidence="8">
    <location>
        <begin position="22"/>
        <end position="321"/>
    </location>
</feature>
<dbReference type="EMBL" id="BAABLP010000002">
    <property type="protein sequence ID" value="GAA4743551.1"/>
    <property type="molecule type" value="Genomic_DNA"/>
</dbReference>
<dbReference type="InterPro" id="IPR017946">
    <property type="entry name" value="PLC-like_Pdiesterase_TIM-brl"/>
</dbReference>
<comment type="catalytic activity">
    <reaction evidence="6">
        <text>a sn-glycero-3-phosphodiester + H2O = an alcohol + sn-glycerol 3-phosphate + H(+)</text>
        <dbReference type="Rhea" id="RHEA:12969"/>
        <dbReference type="ChEBI" id="CHEBI:15377"/>
        <dbReference type="ChEBI" id="CHEBI:15378"/>
        <dbReference type="ChEBI" id="CHEBI:30879"/>
        <dbReference type="ChEBI" id="CHEBI:57597"/>
        <dbReference type="ChEBI" id="CHEBI:83408"/>
        <dbReference type="EC" id="3.1.4.46"/>
    </reaction>
</comment>
<accession>A0ABP8Z189</accession>
<keyword evidence="5" id="KW-0378">Hydrolase</keyword>
<dbReference type="Gene3D" id="3.20.20.190">
    <property type="entry name" value="Phosphatidylinositol (PI) phosphodiesterase"/>
    <property type="match status" value="1"/>
</dbReference>
<comment type="caution">
    <text evidence="9">The sequence shown here is derived from an EMBL/GenBank/DDBJ whole genome shotgun (WGS) entry which is preliminary data.</text>
</comment>
<keyword evidence="10" id="KW-1185">Reference proteome</keyword>
<dbReference type="InterPro" id="IPR030395">
    <property type="entry name" value="GP_PDE_dom"/>
</dbReference>
<evidence type="ECO:0000256" key="5">
    <source>
        <dbReference type="ARBA" id="ARBA00022801"/>
    </source>
</evidence>
<dbReference type="RefSeq" id="WP_345480328.1">
    <property type="nucleotide sequence ID" value="NZ_BAABLP010000002.1"/>
</dbReference>
<evidence type="ECO:0000256" key="7">
    <source>
        <dbReference type="SAM" id="MobiDB-lite"/>
    </source>
</evidence>
<evidence type="ECO:0000313" key="10">
    <source>
        <dbReference type="Proteomes" id="UP001500121"/>
    </source>
</evidence>
<protein>
    <recommendedName>
        <fullName evidence="2">glycerophosphodiester phosphodiesterase</fullName>
        <ecNumber evidence="2">3.1.4.46</ecNumber>
    </recommendedName>
</protein>
<feature type="region of interest" description="Disordered" evidence="7">
    <location>
        <begin position="1"/>
        <end position="21"/>
    </location>
</feature>
<dbReference type="Proteomes" id="UP001500121">
    <property type="component" value="Unassembled WGS sequence"/>
</dbReference>
<dbReference type="PROSITE" id="PS51704">
    <property type="entry name" value="GP_PDE"/>
    <property type="match status" value="1"/>
</dbReference>
<evidence type="ECO:0000256" key="1">
    <source>
        <dbReference type="ARBA" id="ARBA00007277"/>
    </source>
</evidence>
<evidence type="ECO:0000256" key="3">
    <source>
        <dbReference type="ARBA" id="ARBA00022729"/>
    </source>
</evidence>
<keyword evidence="3" id="KW-0732">Signal</keyword>
<proteinExistence type="inferred from homology"/>
<sequence>MAAPARSTARPASSLRTAAGGPLVLGHRGAPGYRPELTRASLLLAIAQGADALEIDVVPTRDGVLILRHDRDLADTTDVARRPALRNRHRQRADGRRAWFADDLDWAEVAALRARERMPRVRPGSAAHDGEEGVLRLPEALEIAAEADVVLVIEIKDAVELAAKGLDPVPMVRADLARAPRLPRIVFESFQKTALLGLADLPFPLVYLLEGAGTAPDEVREGPLARSYRQELADPRALAGFAGLSLPSSRITPRRVAQLHELGLAVWTWTLRPENRFLPTRFRDTGPRAGFGLWEAHWAFLMEAGVDGVFTDHPDLTLAVRRSVAQALQAQPLQAQSR</sequence>
<feature type="compositionally biased region" description="Low complexity" evidence="7">
    <location>
        <begin position="1"/>
        <end position="19"/>
    </location>
</feature>
<name>A0ABP8Z189_9MICO</name>
<evidence type="ECO:0000313" key="9">
    <source>
        <dbReference type="EMBL" id="GAA4743551.1"/>
    </source>
</evidence>
<dbReference type="Pfam" id="PF03009">
    <property type="entry name" value="GDPD"/>
    <property type="match status" value="1"/>
</dbReference>
<dbReference type="PANTHER" id="PTHR43620:SF7">
    <property type="entry name" value="GLYCEROPHOSPHODIESTER PHOSPHODIESTERASE GDPD5-RELATED"/>
    <property type="match status" value="1"/>
</dbReference>